<dbReference type="FunFam" id="3.40.50.11540:FF:000001">
    <property type="entry name" value="NADH dehydrogenase [ubiquinone] flavoprotein 1, mitochondrial"/>
    <property type="match status" value="1"/>
</dbReference>
<dbReference type="FunFam" id="1.20.1440.230:FF:000001">
    <property type="entry name" value="Mitochondrial NADH dehydrogenase flavoprotein 1"/>
    <property type="match status" value="1"/>
</dbReference>
<dbReference type="PROSITE" id="PS00645">
    <property type="entry name" value="COMPLEX1_51K_2"/>
    <property type="match status" value="1"/>
</dbReference>
<dbReference type="Pfam" id="PF01512">
    <property type="entry name" value="Complex1_51K"/>
    <property type="match status" value="1"/>
</dbReference>
<accession>A0A6J7EAC5</accession>
<dbReference type="GO" id="GO:0008137">
    <property type="term" value="F:NADH dehydrogenase (ubiquinone) activity"/>
    <property type="evidence" value="ECO:0007669"/>
    <property type="project" value="InterPro"/>
</dbReference>
<dbReference type="SUPFAM" id="SSF140490">
    <property type="entry name" value="Nqo1C-terminal domain-like"/>
    <property type="match status" value="1"/>
</dbReference>
<proteinExistence type="inferred from homology"/>
<dbReference type="EMBL" id="CAFBPM010000004">
    <property type="protein sequence ID" value="CAB5014882.1"/>
    <property type="molecule type" value="Genomic_DNA"/>
</dbReference>
<keyword evidence="5" id="KW-0411">Iron-sulfur</keyword>
<dbReference type="PANTHER" id="PTHR43578:SF3">
    <property type="entry name" value="NADH-QUINONE OXIDOREDUCTASE SUBUNIT F"/>
    <property type="match status" value="1"/>
</dbReference>
<evidence type="ECO:0000256" key="2">
    <source>
        <dbReference type="ARBA" id="ARBA00022485"/>
    </source>
</evidence>
<evidence type="ECO:0000259" key="6">
    <source>
        <dbReference type="SMART" id="SM00928"/>
    </source>
</evidence>
<reference evidence="7" key="1">
    <citation type="submission" date="2020-05" db="EMBL/GenBank/DDBJ databases">
        <authorList>
            <person name="Chiriac C."/>
            <person name="Salcher M."/>
            <person name="Ghai R."/>
            <person name="Kavagutti S V."/>
        </authorList>
    </citation>
    <scope>NUCLEOTIDE SEQUENCE</scope>
</reference>
<sequence>MSVTDAPKIVTQRRHYDDSFTQERFLATGGYDGARKALKMTPPEVCAQVDAASLLGRGGAGFPAGRKWSMLRKADLAYLVINGDESEPATFKDHLLLESDPHQLIEGAIIASFALQVNQAFIYVRGEFALGLERVQQAVNDAYAYGALGNDIFGSGFSLDLVVHPGAGAYICGEETSLIESLEGKRGFPRIKPPFFPAAIGLYGEPTVVNNVETISNLPWIISNGGDAFAALGETPSTGTRLFALAGHVKNPGVFEIEMVKNTFRDLIFDPSLGGGLSRGGSLKAFIPGGVSAPWLYEEHLDIPLGQKQVDDAGSMLGSGSIVVMDSNTCMVRAAWRITKFFSKESCGQCTPCREGSGWLERVLYRLEHGEGRIEDLDLLLDLCDNISPGLAWPPQQTTICVLGPSIPSSIHSAISRFRDEFLTHIKEGACPHG</sequence>
<feature type="domain" description="NADH-ubiquinone oxidoreductase 51kDa subunit iron-sulphur binding" evidence="6">
    <location>
        <begin position="332"/>
        <end position="377"/>
    </location>
</feature>
<dbReference type="InterPro" id="IPR037207">
    <property type="entry name" value="Nuop51_4Fe4S-bd_sf"/>
</dbReference>
<dbReference type="InterPro" id="IPR037225">
    <property type="entry name" value="Nuo51_FMN-bd_sf"/>
</dbReference>
<evidence type="ECO:0000313" key="7">
    <source>
        <dbReference type="EMBL" id="CAB4877774.1"/>
    </source>
</evidence>
<dbReference type="GO" id="GO:0010181">
    <property type="term" value="F:FMN binding"/>
    <property type="evidence" value="ECO:0007669"/>
    <property type="project" value="InterPro"/>
</dbReference>
<dbReference type="InterPro" id="IPR019575">
    <property type="entry name" value="Nuop51_4Fe4S-bd"/>
</dbReference>
<dbReference type="Gene3D" id="6.10.250.1450">
    <property type="match status" value="1"/>
</dbReference>
<dbReference type="Gene3D" id="3.10.20.600">
    <property type="match status" value="1"/>
</dbReference>
<dbReference type="GO" id="GO:0051539">
    <property type="term" value="F:4 iron, 4 sulfur cluster binding"/>
    <property type="evidence" value="ECO:0007669"/>
    <property type="project" value="UniProtKB-KW"/>
</dbReference>
<dbReference type="GO" id="GO:0046872">
    <property type="term" value="F:metal ion binding"/>
    <property type="evidence" value="ECO:0007669"/>
    <property type="project" value="UniProtKB-KW"/>
</dbReference>
<evidence type="ECO:0000256" key="4">
    <source>
        <dbReference type="ARBA" id="ARBA00023004"/>
    </source>
</evidence>
<keyword evidence="4" id="KW-0408">Iron</keyword>
<evidence type="ECO:0000313" key="8">
    <source>
        <dbReference type="EMBL" id="CAB5014882.1"/>
    </source>
</evidence>
<dbReference type="InterPro" id="IPR001949">
    <property type="entry name" value="NADH-UbQ_OxRdtase_51kDa_CS"/>
</dbReference>
<evidence type="ECO:0000256" key="1">
    <source>
        <dbReference type="ARBA" id="ARBA00007523"/>
    </source>
</evidence>
<dbReference type="AlphaFoldDB" id="A0A6J7EAC5"/>
<dbReference type="Gene3D" id="3.40.50.11540">
    <property type="entry name" value="NADH-ubiquinone oxidoreductase 51kDa subunit"/>
    <property type="match status" value="1"/>
</dbReference>
<dbReference type="SUPFAM" id="SSF142019">
    <property type="entry name" value="Nqo1 FMN-binding domain-like"/>
    <property type="match status" value="1"/>
</dbReference>
<dbReference type="InterPro" id="IPR011538">
    <property type="entry name" value="Nuo51_FMN-bd"/>
</dbReference>
<organism evidence="7">
    <name type="scientific">freshwater metagenome</name>
    <dbReference type="NCBI Taxonomy" id="449393"/>
    <lineage>
        <taxon>unclassified sequences</taxon>
        <taxon>metagenomes</taxon>
        <taxon>ecological metagenomes</taxon>
    </lineage>
</organism>
<dbReference type="EMBL" id="CAFBLT010000001">
    <property type="protein sequence ID" value="CAB4877774.1"/>
    <property type="molecule type" value="Genomic_DNA"/>
</dbReference>
<keyword evidence="2" id="KW-0004">4Fe-4S</keyword>
<keyword evidence="3" id="KW-0479">Metal-binding</keyword>
<comment type="similarity">
    <text evidence="1">Belongs to the complex I 51 kDa subunit family.</text>
</comment>
<dbReference type="SUPFAM" id="SSF142984">
    <property type="entry name" value="Nqo1 middle domain-like"/>
    <property type="match status" value="1"/>
</dbReference>
<dbReference type="NCBIfam" id="NF010120">
    <property type="entry name" value="PRK13596.1"/>
    <property type="match status" value="1"/>
</dbReference>
<dbReference type="PROSITE" id="PS00644">
    <property type="entry name" value="COMPLEX1_51K_1"/>
    <property type="match status" value="1"/>
</dbReference>
<protein>
    <submittedName>
        <fullName evidence="7">Unannotated protein</fullName>
    </submittedName>
</protein>
<evidence type="ECO:0000256" key="5">
    <source>
        <dbReference type="ARBA" id="ARBA00023014"/>
    </source>
</evidence>
<evidence type="ECO:0000256" key="3">
    <source>
        <dbReference type="ARBA" id="ARBA00022723"/>
    </source>
</evidence>
<dbReference type="PANTHER" id="PTHR43578">
    <property type="entry name" value="NADH-QUINONE OXIDOREDUCTASE SUBUNIT F"/>
    <property type="match status" value="1"/>
</dbReference>
<name>A0A6J7EAC5_9ZZZZ</name>
<dbReference type="SMART" id="SM00928">
    <property type="entry name" value="NADH_4Fe-4S"/>
    <property type="match status" value="1"/>
</dbReference>
<gene>
    <name evidence="7" type="ORF">UFOPK3427_01241</name>
    <name evidence="8" type="ORF">UFOPK4112_00529</name>
</gene>
<dbReference type="Gene3D" id="1.20.1440.230">
    <property type="entry name" value="NADH-ubiquinone oxidoreductase 51kDa subunit, iron-sulphur binding domain"/>
    <property type="match status" value="1"/>
</dbReference>
<dbReference type="Pfam" id="PF10589">
    <property type="entry name" value="NADH_4Fe-4S"/>
    <property type="match status" value="1"/>
</dbReference>